<evidence type="ECO:0000313" key="2">
    <source>
        <dbReference type="EMBL" id="GJE54921.1"/>
    </source>
</evidence>
<dbReference type="SUPFAM" id="SSF53335">
    <property type="entry name" value="S-adenosyl-L-methionine-dependent methyltransferases"/>
    <property type="match status" value="1"/>
</dbReference>
<evidence type="ECO:0000259" key="1">
    <source>
        <dbReference type="Pfam" id="PF08241"/>
    </source>
</evidence>
<dbReference type="InterPro" id="IPR029063">
    <property type="entry name" value="SAM-dependent_MTases_sf"/>
</dbReference>
<protein>
    <submittedName>
        <fullName evidence="2">Malonyl-[acyl-carrier protein] O-methyltransferase</fullName>
    </submittedName>
</protein>
<proteinExistence type="predicted"/>
<dbReference type="CDD" id="cd02440">
    <property type="entry name" value="AdoMet_MTases"/>
    <property type="match status" value="1"/>
</dbReference>
<dbReference type="EMBL" id="BPRA01000006">
    <property type="protein sequence ID" value="GJE54921.1"/>
    <property type="molecule type" value="Genomic_DNA"/>
</dbReference>
<reference evidence="2" key="2">
    <citation type="submission" date="2021-08" db="EMBL/GenBank/DDBJ databases">
        <authorList>
            <person name="Tani A."/>
            <person name="Ola A."/>
            <person name="Ogura Y."/>
            <person name="Katsura K."/>
            <person name="Hayashi T."/>
        </authorList>
    </citation>
    <scope>NUCLEOTIDE SEQUENCE</scope>
    <source>
        <strain evidence="2">DSM 23674</strain>
    </source>
</reference>
<comment type="caution">
    <text evidence="2">The sequence shown here is derived from an EMBL/GenBank/DDBJ whole genome shotgun (WGS) entry which is preliminary data.</text>
</comment>
<organism evidence="2 3">
    <name type="scientific">Methylobacterium thuringiense</name>
    <dbReference type="NCBI Taxonomy" id="1003091"/>
    <lineage>
        <taxon>Bacteria</taxon>
        <taxon>Pseudomonadati</taxon>
        <taxon>Pseudomonadota</taxon>
        <taxon>Alphaproteobacteria</taxon>
        <taxon>Hyphomicrobiales</taxon>
        <taxon>Methylobacteriaceae</taxon>
        <taxon>Methylobacterium</taxon>
    </lineage>
</organism>
<accession>A0ABQ4TJ26</accession>
<reference evidence="2" key="1">
    <citation type="journal article" date="2021" name="Front. Microbiol.">
        <title>Comprehensive Comparative Genomics and Phenotyping of Methylobacterium Species.</title>
        <authorList>
            <person name="Alessa O."/>
            <person name="Ogura Y."/>
            <person name="Fujitani Y."/>
            <person name="Takami H."/>
            <person name="Hayashi T."/>
            <person name="Sahin N."/>
            <person name="Tani A."/>
        </authorList>
    </citation>
    <scope>NUCLEOTIDE SEQUENCE</scope>
    <source>
        <strain evidence="2">DSM 23674</strain>
    </source>
</reference>
<feature type="domain" description="Methyltransferase type 11" evidence="1">
    <location>
        <begin position="48"/>
        <end position="142"/>
    </location>
</feature>
<gene>
    <name evidence="2" type="primary">bioC</name>
    <name evidence="2" type="ORF">EKPJFOCH_1407</name>
</gene>
<dbReference type="PANTHER" id="PTHR43861:SF1">
    <property type="entry name" value="TRANS-ACONITATE 2-METHYLTRANSFERASE"/>
    <property type="match status" value="1"/>
</dbReference>
<sequence>MTAWKQAVARAFDRAQDYDRAAIIQASVAERLAATIADEPLAPSPRTLEIGCGTGLLTEALRQRVATGSMLVTDIAPAMLARCRMRIEPAHGLRFAVMDGERPAVNPGFDLIVSSLAAQWFVDLEGAFEQLAGLLRPDGLLAVTTLAAGTFREWEQAQGGSHGIVATPAYPTIPALRNMRFAGCLTEIRLDTLHEDHEDGAAFLRALRTIGAQTPADRAVIRSPGALRRALRTFEAQGSSVTYAVATCLIRRIDRPAG</sequence>
<keyword evidence="3" id="KW-1185">Reference proteome</keyword>
<evidence type="ECO:0000313" key="3">
    <source>
        <dbReference type="Proteomes" id="UP001055101"/>
    </source>
</evidence>
<dbReference type="Pfam" id="PF08241">
    <property type="entry name" value="Methyltransf_11"/>
    <property type="match status" value="1"/>
</dbReference>
<name>A0ABQ4TJ26_9HYPH</name>
<dbReference type="PANTHER" id="PTHR43861">
    <property type="entry name" value="TRANS-ACONITATE 2-METHYLTRANSFERASE-RELATED"/>
    <property type="match status" value="1"/>
</dbReference>
<dbReference type="Gene3D" id="3.40.50.150">
    <property type="entry name" value="Vaccinia Virus protein VP39"/>
    <property type="match status" value="1"/>
</dbReference>
<dbReference type="RefSeq" id="WP_147817788.1">
    <property type="nucleotide sequence ID" value="NZ_BPRA01000006.1"/>
</dbReference>
<dbReference type="InterPro" id="IPR013216">
    <property type="entry name" value="Methyltransf_11"/>
</dbReference>
<dbReference type="Proteomes" id="UP001055101">
    <property type="component" value="Unassembled WGS sequence"/>
</dbReference>